<evidence type="ECO:0008006" key="3">
    <source>
        <dbReference type="Google" id="ProtNLM"/>
    </source>
</evidence>
<dbReference type="GO" id="GO:0003824">
    <property type="term" value="F:catalytic activity"/>
    <property type="evidence" value="ECO:0007669"/>
    <property type="project" value="InterPro"/>
</dbReference>
<reference evidence="1" key="1">
    <citation type="submission" date="2020-07" db="EMBL/GenBank/DDBJ databases">
        <title>Huge and variable diversity of episymbiotic CPR bacteria and DPANN archaea in groundwater ecosystems.</title>
        <authorList>
            <person name="He C.Y."/>
            <person name="Keren R."/>
            <person name="Whittaker M."/>
            <person name="Farag I.F."/>
            <person name="Doudna J."/>
            <person name="Cate J.H.D."/>
            <person name="Banfield J.F."/>
        </authorList>
    </citation>
    <scope>NUCLEOTIDE SEQUENCE</scope>
    <source>
        <strain evidence="1">NC_groundwater_763_Ag_S-0.2um_68_21</strain>
    </source>
</reference>
<dbReference type="InterPro" id="IPR023170">
    <property type="entry name" value="HhH_base_excis_C"/>
</dbReference>
<sequence>MEVNEADVVSKLLTFGETVGANELVFASDKFVGNLLRDDPFGFLLASSIDRGRPAESIWQIPAKIRGLLGHLDPCKMAKMSEDELLAVIQQIKGKPRYPRKAARAFISAALLVCNNYQGDTRNIWIGRKAWDTHRRLQEIKEVGPGIATMIILLLERLNEIVFDASELAFLDIKPDVHTRRVLRRLGFTHGDTDHEAIQAARRLYPTYPGKLDAPLWEIGRKWCRPQHPKCSECVMVGLCSQEV</sequence>
<accession>A0A932HYC1</accession>
<dbReference type="Gene3D" id="1.10.340.30">
    <property type="entry name" value="Hypothetical protein, domain 2"/>
    <property type="match status" value="1"/>
</dbReference>
<dbReference type="GO" id="GO:0006281">
    <property type="term" value="P:DNA repair"/>
    <property type="evidence" value="ECO:0007669"/>
    <property type="project" value="InterPro"/>
</dbReference>
<dbReference type="AlphaFoldDB" id="A0A932HYC1"/>
<dbReference type="InterPro" id="IPR011257">
    <property type="entry name" value="DNA_glycosylase"/>
</dbReference>
<evidence type="ECO:0000313" key="1">
    <source>
        <dbReference type="EMBL" id="MBI3126560.1"/>
    </source>
</evidence>
<organism evidence="1 2">
    <name type="scientific">Tectimicrobiota bacterium</name>
    <dbReference type="NCBI Taxonomy" id="2528274"/>
    <lineage>
        <taxon>Bacteria</taxon>
        <taxon>Pseudomonadati</taxon>
        <taxon>Nitrospinota/Tectimicrobiota group</taxon>
        <taxon>Candidatus Tectimicrobiota</taxon>
    </lineage>
</organism>
<proteinExistence type="predicted"/>
<dbReference type="Gene3D" id="1.10.1670.10">
    <property type="entry name" value="Helix-hairpin-Helix base-excision DNA repair enzymes (C-terminal)"/>
    <property type="match status" value="1"/>
</dbReference>
<protein>
    <recommendedName>
        <fullName evidence="3">HhH-GPD domain-containing protein</fullName>
    </recommendedName>
</protein>
<gene>
    <name evidence="1" type="ORF">HYZ11_03035</name>
</gene>
<dbReference type="EMBL" id="JACPUR010000004">
    <property type="protein sequence ID" value="MBI3126560.1"/>
    <property type="molecule type" value="Genomic_DNA"/>
</dbReference>
<comment type="caution">
    <text evidence="1">The sequence shown here is derived from an EMBL/GenBank/DDBJ whole genome shotgun (WGS) entry which is preliminary data.</text>
</comment>
<evidence type="ECO:0000313" key="2">
    <source>
        <dbReference type="Proteomes" id="UP000782312"/>
    </source>
</evidence>
<dbReference type="Proteomes" id="UP000782312">
    <property type="component" value="Unassembled WGS sequence"/>
</dbReference>
<dbReference type="SUPFAM" id="SSF48150">
    <property type="entry name" value="DNA-glycosylase"/>
    <property type="match status" value="1"/>
</dbReference>
<name>A0A932HYC1_UNCTE</name>